<gene>
    <name evidence="1" type="ORF">UFOVP516_26</name>
</gene>
<name>A0A6J5MKP6_9CAUD</name>
<accession>A0A6J5MKP6</accession>
<dbReference type="EMBL" id="LR796480">
    <property type="protein sequence ID" value="CAB4147384.1"/>
    <property type="molecule type" value="Genomic_DNA"/>
</dbReference>
<organism evidence="1">
    <name type="scientific">uncultured Caudovirales phage</name>
    <dbReference type="NCBI Taxonomy" id="2100421"/>
    <lineage>
        <taxon>Viruses</taxon>
        <taxon>Duplodnaviria</taxon>
        <taxon>Heunggongvirae</taxon>
        <taxon>Uroviricota</taxon>
        <taxon>Caudoviricetes</taxon>
        <taxon>Peduoviridae</taxon>
        <taxon>Maltschvirus</taxon>
        <taxon>Maltschvirus maltsch</taxon>
    </lineage>
</organism>
<proteinExistence type="predicted"/>
<dbReference type="PROSITE" id="PS51257">
    <property type="entry name" value="PROKAR_LIPOPROTEIN"/>
    <property type="match status" value="1"/>
</dbReference>
<protein>
    <submittedName>
        <fullName evidence="1">Uncharacterized protein</fullName>
    </submittedName>
</protein>
<reference evidence="1" key="1">
    <citation type="submission" date="2020-04" db="EMBL/GenBank/DDBJ databases">
        <authorList>
            <person name="Chiriac C."/>
            <person name="Salcher M."/>
            <person name="Ghai R."/>
            <person name="Kavagutti S V."/>
        </authorList>
    </citation>
    <scope>NUCLEOTIDE SEQUENCE</scope>
</reference>
<evidence type="ECO:0000313" key="1">
    <source>
        <dbReference type="EMBL" id="CAB4147384.1"/>
    </source>
</evidence>
<sequence length="90" mass="10544">MKKILLLLVGAVLISSCTPEELPQPEQKCETVIAYRDEFYPNGFGIQIYGHTVYKRRFYTLRDNKTGTIREDYSFFAFNEIGYVYCNDIK</sequence>